<sequence length="340" mass="36941">MSTAIDRLPVTKREKGEIKKWITDSRRKRIEILITGRTGVGKSTLVNSLVGRPVAEAGNMRAVTKVVTDYQVTTEEGVEVVVWDSPGLQDSSGNEEEYLAELKAKCSDVDVVIFCIKLATTRSELKVAQKELRAINKLTTTFGPKLWKHAIFVLTFANTLEAMLKVKPDCERLFNDKLQEWEGRIQGALIEAGVPKKIAEKVPVQPAGHPRKPHLPGREYWLSKLWLVFLKCAKQHSKPGITLLNLHRLKRASDVNEKDFSKKGYEQPIVVDKNDMALAGLVSGIGVALNGVAIGAGIGATVGAAGAGVGAVVGLVVGGGVGLAAGLLLHHWQTREKHSR</sequence>
<feature type="transmembrane region" description="Helical" evidence="18">
    <location>
        <begin position="277"/>
        <end position="298"/>
    </location>
</feature>
<dbReference type="AlphaFoldDB" id="A0AA35SWC3"/>
<evidence type="ECO:0000256" key="8">
    <source>
        <dbReference type="ARBA" id="ARBA00022723"/>
    </source>
</evidence>
<evidence type="ECO:0000256" key="13">
    <source>
        <dbReference type="ARBA" id="ARBA00022927"/>
    </source>
</evidence>
<gene>
    <name evidence="20" type="ORF">GBAR_LOCUS20860</name>
</gene>
<evidence type="ECO:0000256" key="10">
    <source>
        <dbReference type="ARBA" id="ARBA00022801"/>
    </source>
</evidence>
<dbReference type="Proteomes" id="UP001174909">
    <property type="component" value="Unassembled WGS sequence"/>
</dbReference>
<dbReference type="GO" id="GO:0016787">
    <property type="term" value="F:hydrolase activity"/>
    <property type="evidence" value="ECO:0007669"/>
    <property type="project" value="UniProtKB-KW"/>
</dbReference>
<keyword evidence="7 18" id="KW-0812">Transmembrane</keyword>
<evidence type="ECO:0000259" key="19">
    <source>
        <dbReference type="Pfam" id="PF04548"/>
    </source>
</evidence>
<keyword evidence="14 18" id="KW-1133">Transmembrane helix</keyword>
<keyword evidence="10" id="KW-0378">Hydrolase</keyword>
<proteinExistence type="inferred from homology"/>
<evidence type="ECO:0000256" key="1">
    <source>
        <dbReference type="ARBA" id="ARBA00001946"/>
    </source>
</evidence>
<dbReference type="GO" id="GO:0015031">
    <property type="term" value="P:protein transport"/>
    <property type="evidence" value="ECO:0007669"/>
    <property type="project" value="UniProtKB-KW"/>
</dbReference>
<keyword evidence="11" id="KW-1002">Plastid outer membrane</keyword>
<dbReference type="GO" id="GO:0005525">
    <property type="term" value="F:GTP binding"/>
    <property type="evidence" value="ECO:0007669"/>
    <property type="project" value="UniProtKB-KW"/>
</dbReference>
<feature type="transmembrane region" description="Helical" evidence="18">
    <location>
        <begin position="304"/>
        <end position="330"/>
    </location>
</feature>
<organism evidence="20 21">
    <name type="scientific">Geodia barretti</name>
    <name type="common">Barrett's horny sponge</name>
    <dbReference type="NCBI Taxonomy" id="519541"/>
    <lineage>
        <taxon>Eukaryota</taxon>
        <taxon>Metazoa</taxon>
        <taxon>Porifera</taxon>
        <taxon>Demospongiae</taxon>
        <taxon>Heteroscleromorpha</taxon>
        <taxon>Tetractinellida</taxon>
        <taxon>Astrophorina</taxon>
        <taxon>Geodiidae</taxon>
        <taxon>Geodia</taxon>
    </lineage>
</organism>
<dbReference type="PANTHER" id="PTHR10903:SF135">
    <property type="entry name" value="TRANSLOCASE OF CHLOROPLAST 120, CHLOROPLASTIC-RELATED"/>
    <property type="match status" value="1"/>
</dbReference>
<evidence type="ECO:0000256" key="5">
    <source>
        <dbReference type="ARBA" id="ARBA00022528"/>
    </source>
</evidence>
<evidence type="ECO:0000256" key="3">
    <source>
        <dbReference type="ARBA" id="ARBA00008535"/>
    </source>
</evidence>
<keyword evidence="5" id="KW-0150">Chloroplast</keyword>
<evidence type="ECO:0000256" key="16">
    <source>
        <dbReference type="ARBA" id="ARBA00023136"/>
    </source>
</evidence>
<keyword evidence="13" id="KW-0653">Protein transport</keyword>
<evidence type="ECO:0000256" key="11">
    <source>
        <dbReference type="ARBA" id="ARBA00022805"/>
    </source>
</evidence>
<dbReference type="Gene3D" id="3.40.50.300">
    <property type="entry name" value="P-loop containing nucleotide triphosphate hydrolases"/>
    <property type="match status" value="1"/>
</dbReference>
<evidence type="ECO:0000256" key="17">
    <source>
        <dbReference type="ARBA" id="ARBA00024013"/>
    </source>
</evidence>
<keyword evidence="6" id="KW-0934">Plastid</keyword>
<protein>
    <submittedName>
        <fullName evidence="20">Translocase of chloroplast 34 homolog, chloroplastic</fullName>
    </submittedName>
</protein>
<dbReference type="GO" id="GO:0046872">
    <property type="term" value="F:metal ion binding"/>
    <property type="evidence" value="ECO:0007669"/>
    <property type="project" value="UniProtKB-KW"/>
</dbReference>
<reference evidence="20" key="1">
    <citation type="submission" date="2023-03" db="EMBL/GenBank/DDBJ databases">
        <authorList>
            <person name="Steffen K."/>
            <person name="Cardenas P."/>
        </authorList>
    </citation>
    <scope>NUCLEOTIDE SEQUENCE</scope>
</reference>
<evidence type="ECO:0000256" key="4">
    <source>
        <dbReference type="ARBA" id="ARBA00022448"/>
    </source>
</evidence>
<comment type="subcellular location">
    <subcellularLocation>
        <location evidence="2">Membrane</location>
        <topology evidence="2">Single-pass membrane protein</topology>
    </subcellularLocation>
    <subcellularLocation>
        <location evidence="17">Plastid</location>
        <location evidence="17">Chloroplast outer membrane</location>
    </subcellularLocation>
</comment>
<evidence type="ECO:0000256" key="2">
    <source>
        <dbReference type="ARBA" id="ARBA00004167"/>
    </source>
</evidence>
<accession>A0AA35SWC3</accession>
<keyword evidence="15" id="KW-0342">GTP-binding</keyword>
<evidence type="ECO:0000256" key="15">
    <source>
        <dbReference type="ARBA" id="ARBA00023134"/>
    </source>
</evidence>
<feature type="domain" description="AIG1-type G" evidence="19">
    <location>
        <begin position="31"/>
        <end position="162"/>
    </location>
</feature>
<dbReference type="Pfam" id="PF04548">
    <property type="entry name" value="AIG1"/>
    <property type="match status" value="1"/>
</dbReference>
<comment type="cofactor">
    <cofactor evidence="1">
        <name>Mg(2+)</name>
        <dbReference type="ChEBI" id="CHEBI:18420"/>
    </cofactor>
</comment>
<evidence type="ECO:0000256" key="6">
    <source>
        <dbReference type="ARBA" id="ARBA00022640"/>
    </source>
</evidence>
<comment type="caution">
    <text evidence="20">The sequence shown here is derived from an EMBL/GenBank/DDBJ whole genome shotgun (WGS) entry which is preliminary data.</text>
</comment>
<dbReference type="GO" id="GO:0016020">
    <property type="term" value="C:membrane"/>
    <property type="evidence" value="ECO:0007669"/>
    <property type="project" value="UniProtKB-SubCell"/>
</dbReference>
<keyword evidence="4" id="KW-0813">Transport</keyword>
<keyword evidence="8" id="KW-0479">Metal-binding</keyword>
<comment type="similarity">
    <text evidence="3">Belongs to the TRAFAC class TrmE-Era-EngA-EngB-Septin-like GTPase superfamily. AIG1/Toc34/Toc159-like paraseptin GTPase family. IAN subfamily.</text>
</comment>
<evidence type="ECO:0000313" key="20">
    <source>
        <dbReference type="EMBL" id="CAI8037325.1"/>
    </source>
</evidence>
<dbReference type="InterPro" id="IPR027417">
    <property type="entry name" value="P-loop_NTPase"/>
</dbReference>
<keyword evidence="9" id="KW-0547">Nucleotide-binding</keyword>
<dbReference type="SUPFAM" id="SSF52540">
    <property type="entry name" value="P-loop containing nucleoside triphosphate hydrolases"/>
    <property type="match status" value="1"/>
</dbReference>
<dbReference type="EMBL" id="CASHTH010002924">
    <property type="protein sequence ID" value="CAI8037325.1"/>
    <property type="molecule type" value="Genomic_DNA"/>
</dbReference>
<keyword evidence="12" id="KW-0460">Magnesium</keyword>
<keyword evidence="16 18" id="KW-0472">Membrane</keyword>
<name>A0AA35SWC3_GEOBA</name>
<dbReference type="InterPro" id="IPR045058">
    <property type="entry name" value="GIMA/IAN/Toc"/>
</dbReference>
<dbReference type="InterPro" id="IPR006703">
    <property type="entry name" value="G_AIG1"/>
</dbReference>
<evidence type="ECO:0000256" key="9">
    <source>
        <dbReference type="ARBA" id="ARBA00022741"/>
    </source>
</evidence>
<dbReference type="PANTHER" id="PTHR10903">
    <property type="entry name" value="GTPASE, IMAP FAMILY MEMBER-RELATED"/>
    <property type="match status" value="1"/>
</dbReference>
<evidence type="ECO:0000256" key="7">
    <source>
        <dbReference type="ARBA" id="ARBA00022692"/>
    </source>
</evidence>
<evidence type="ECO:0000313" key="21">
    <source>
        <dbReference type="Proteomes" id="UP001174909"/>
    </source>
</evidence>
<keyword evidence="21" id="KW-1185">Reference proteome</keyword>
<evidence type="ECO:0000256" key="12">
    <source>
        <dbReference type="ARBA" id="ARBA00022842"/>
    </source>
</evidence>
<evidence type="ECO:0000256" key="14">
    <source>
        <dbReference type="ARBA" id="ARBA00022989"/>
    </source>
</evidence>
<evidence type="ECO:0000256" key="18">
    <source>
        <dbReference type="SAM" id="Phobius"/>
    </source>
</evidence>